<evidence type="ECO:0000313" key="3">
    <source>
        <dbReference type="Proteomes" id="UP000184440"/>
    </source>
</evidence>
<sequence length="259" mass="27711">MVEMTAEAAAQMIFAPRRMPAEPWEEPAGAAAVPHTLPSGAVVSTWGDEGPAVLLVHGWEGRSTQFAGLIGVLVASGRRAVAVDAPGHGRSPDAEYSPVRHGEVLLEALPGHAPFEAVVTHSFGSTATFHALRHGLTVGRIALISPLVSLTDRLAEIAGYFGFEGPVRADFLDRVQHRLSGVPIADLDIDRRPCPDGPTLLCHDTEDREIPVDSTIALARQWTDARLIVTNGLRHRRILADPTVVETVARHLGVSAPVR</sequence>
<accession>A0A1M7RM95</accession>
<dbReference type="Pfam" id="PF12697">
    <property type="entry name" value="Abhydrolase_6"/>
    <property type="match status" value="1"/>
</dbReference>
<dbReference type="STRING" id="134849.SAMN05443668_12238"/>
<dbReference type="Proteomes" id="UP000184440">
    <property type="component" value="Unassembled WGS sequence"/>
</dbReference>
<proteinExistence type="predicted"/>
<dbReference type="InterPro" id="IPR029058">
    <property type="entry name" value="AB_hydrolase_fold"/>
</dbReference>
<evidence type="ECO:0000313" key="2">
    <source>
        <dbReference type="EMBL" id="SHN47300.1"/>
    </source>
</evidence>
<dbReference type="GO" id="GO:0003824">
    <property type="term" value="F:catalytic activity"/>
    <property type="evidence" value="ECO:0007669"/>
    <property type="project" value="UniProtKB-ARBA"/>
</dbReference>
<dbReference type="EMBL" id="FRCS01000022">
    <property type="protein sequence ID" value="SHN47300.1"/>
    <property type="molecule type" value="Genomic_DNA"/>
</dbReference>
<gene>
    <name evidence="2" type="ORF">SAMN05443668_12238</name>
</gene>
<evidence type="ECO:0000259" key="1">
    <source>
        <dbReference type="Pfam" id="PF12697"/>
    </source>
</evidence>
<dbReference type="AlphaFoldDB" id="A0A1M7RM95"/>
<organism evidence="2 3">
    <name type="scientific">Cryptosporangium aurantiacum</name>
    <dbReference type="NCBI Taxonomy" id="134849"/>
    <lineage>
        <taxon>Bacteria</taxon>
        <taxon>Bacillati</taxon>
        <taxon>Actinomycetota</taxon>
        <taxon>Actinomycetes</taxon>
        <taxon>Cryptosporangiales</taxon>
        <taxon>Cryptosporangiaceae</taxon>
        <taxon>Cryptosporangium</taxon>
    </lineage>
</organism>
<feature type="domain" description="AB hydrolase-1" evidence="1">
    <location>
        <begin position="53"/>
        <end position="243"/>
    </location>
</feature>
<dbReference type="SUPFAM" id="SSF53474">
    <property type="entry name" value="alpha/beta-Hydrolases"/>
    <property type="match status" value="1"/>
</dbReference>
<keyword evidence="3" id="KW-1185">Reference proteome</keyword>
<name>A0A1M7RM95_9ACTN</name>
<reference evidence="2 3" key="1">
    <citation type="submission" date="2016-11" db="EMBL/GenBank/DDBJ databases">
        <authorList>
            <person name="Jaros S."/>
            <person name="Januszkiewicz K."/>
            <person name="Wedrychowicz H."/>
        </authorList>
    </citation>
    <scope>NUCLEOTIDE SEQUENCE [LARGE SCALE GENOMIC DNA]</scope>
    <source>
        <strain evidence="2 3">DSM 46144</strain>
    </source>
</reference>
<protein>
    <submittedName>
        <fullName evidence="2">Pimeloyl-ACP methyl ester carboxylesterase</fullName>
    </submittedName>
</protein>
<dbReference type="InterPro" id="IPR000073">
    <property type="entry name" value="AB_hydrolase_1"/>
</dbReference>
<dbReference type="Gene3D" id="3.40.50.1820">
    <property type="entry name" value="alpha/beta hydrolase"/>
    <property type="match status" value="1"/>
</dbReference>